<evidence type="ECO:0000256" key="2">
    <source>
        <dbReference type="ARBA" id="ARBA00022723"/>
    </source>
</evidence>
<feature type="region of interest" description="Disordered" evidence="7">
    <location>
        <begin position="93"/>
        <end position="133"/>
    </location>
</feature>
<dbReference type="GO" id="GO:0008270">
    <property type="term" value="F:zinc ion binding"/>
    <property type="evidence" value="ECO:0007669"/>
    <property type="project" value="InterPro"/>
</dbReference>
<keyword evidence="2" id="KW-0479">Metal-binding</keyword>
<dbReference type="InterPro" id="IPR007219">
    <property type="entry name" value="XnlR_reg_dom"/>
</dbReference>
<dbReference type="CDD" id="cd00067">
    <property type="entry name" value="GAL4"/>
    <property type="match status" value="1"/>
</dbReference>
<keyword evidence="5" id="KW-0804">Transcription</keyword>
<dbReference type="Gene3D" id="4.10.240.10">
    <property type="entry name" value="Zn(2)-C6 fungal-type DNA-binding domain"/>
    <property type="match status" value="1"/>
</dbReference>
<dbReference type="CDD" id="cd12148">
    <property type="entry name" value="fungal_TF_MHR"/>
    <property type="match status" value="1"/>
</dbReference>
<reference evidence="9 10" key="1">
    <citation type="journal article" date="2023" name="IMA Fungus">
        <title>Comparative genomic study of the Penicillium genus elucidates a diverse pangenome and 15 lateral gene transfer events.</title>
        <authorList>
            <person name="Petersen C."/>
            <person name="Sorensen T."/>
            <person name="Nielsen M.R."/>
            <person name="Sondergaard T.E."/>
            <person name="Sorensen J.L."/>
            <person name="Fitzpatrick D.A."/>
            <person name="Frisvad J.C."/>
            <person name="Nielsen K.L."/>
        </authorList>
    </citation>
    <scope>NUCLEOTIDE SEQUENCE [LARGE SCALE GENOMIC DNA]</scope>
    <source>
        <strain evidence="9 10">IBT 29057</strain>
    </source>
</reference>
<dbReference type="GO" id="GO:0005634">
    <property type="term" value="C:nucleus"/>
    <property type="evidence" value="ECO:0007669"/>
    <property type="project" value="UniProtKB-SubCell"/>
</dbReference>
<keyword evidence="6" id="KW-0539">Nucleus</keyword>
<dbReference type="SMART" id="SM00066">
    <property type="entry name" value="GAL4"/>
    <property type="match status" value="1"/>
</dbReference>
<feature type="compositionally biased region" description="Acidic residues" evidence="7">
    <location>
        <begin position="108"/>
        <end position="118"/>
    </location>
</feature>
<dbReference type="GO" id="GO:0006351">
    <property type="term" value="P:DNA-templated transcription"/>
    <property type="evidence" value="ECO:0007669"/>
    <property type="project" value="InterPro"/>
</dbReference>
<dbReference type="InterPro" id="IPR001138">
    <property type="entry name" value="Zn2Cys6_DnaBD"/>
</dbReference>
<dbReference type="PANTHER" id="PTHR31001">
    <property type="entry name" value="UNCHARACTERIZED TRANSCRIPTIONAL REGULATORY PROTEIN"/>
    <property type="match status" value="1"/>
</dbReference>
<dbReference type="AlphaFoldDB" id="A0AAD6DG70"/>
<comment type="caution">
    <text evidence="9">The sequence shown here is derived from an EMBL/GenBank/DDBJ whole genome shotgun (WGS) entry which is preliminary data.</text>
</comment>
<keyword evidence="4" id="KW-0238">DNA-binding</keyword>
<evidence type="ECO:0000256" key="4">
    <source>
        <dbReference type="ARBA" id="ARBA00023125"/>
    </source>
</evidence>
<dbReference type="Proteomes" id="UP001216150">
    <property type="component" value="Unassembled WGS sequence"/>
</dbReference>
<dbReference type="GO" id="GO:0000981">
    <property type="term" value="F:DNA-binding transcription factor activity, RNA polymerase II-specific"/>
    <property type="evidence" value="ECO:0007669"/>
    <property type="project" value="InterPro"/>
</dbReference>
<evidence type="ECO:0000256" key="3">
    <source>
        <dbReference type="ARBA" id="ARBA00023015"/>
    </source>
</evidence>
<comment type="subcellular location">
    <subcellularLocation>
        <location evidence="1">Nucleus</location>
    </subcellularLocation>
</comment>
<dbReference type="GO" id="GO:0003677">
    <property type="term" value="F:DNA binding"/>
    <property type="evidence" value="ECO:0007669"/>
    <property type="project" value="UniProtKB-KW"/>
</dbReference>
<evidence type="ECO:0000256" key="5">
    <source>
        <dbReference type="ARBA" id="ARBA00023163"/>
    </source>
</evidence>
<dbReference type="SUPFAM" id="SSF57701">
    <property type="entry name" value="Zn2/Cys6 DNA-binding domain"/>
    <property type="match status" value="1"/>
</dbReference>
<accession>A0AAD6DG70</accession>
<dbReference type="SMART" id="SM00906">
    <property type="entry name" value="Fungal_trans"/>
    <property type="match status" value="1"/>
</dbReference>
<dbReference type="PROSITE" id="PS50048">
    <property type="entry name" value="ZN2_CY6_FUNGAL_2"/>
    <property type="match status" value="1"/>
</dbReference>
<protein>
    <recommendedName>
        <fullName evidence="8">Zn(2)-C6 fungal-type domain-containing protein</fullName>
    </recommendedName>
</protein>
<evidence type="ECO:0000313" key="9">
    <source>
        <dbReference type="EMBL" id="KAJ5580387.1"/>
    </source>
</evidence>
<keyword evidence="3" id="KW-0805">Transcription regulation</keyword>
<evidence type="ECO:0000256" key="6">
    <source>
        <dbReference type="ARBA" id="ARBA00023242"/>
    </source>
</evidence>
<dbReference type="PANTHER" id="PTHR31001:SF45">
    <property type="entry name" value="ZN(II)2CYS6 TRANSCRIPTION FACTOR (EUROFUNG)"/>
    <property type="match status" value="1"/>
</dbReference>
<dbReference type="EMBL" id="JAQJAC010000006">
    <property type="protein sequence ID" value="KAJ5580387.1"/>
    <property type="molecule type" value="Genomic_DNA"/>
</dbReference>
<dbReference type="InterPro" id="IPR036864">
    <property type="entry name" value="Zn2-C6_fun-type_DNA-bd_sf"/>
</dbReference>
<proteinExistence type="predicted"/>
<sequence>MSQLQPGTTSDSSNIRRRSQRVLACVLCQQRKVKCDRTFPCANCLRFQKECIPATVTPRQSRRRYPERDLLKRIRKYETLLRQNDIEFRALQSEAEANESSPVSPMAESDDVSDEEQEPIPSTTTPKQSTEAKSLWNVLRKQWPQRPEHDEEATQDGVSQAKIQGAMDQLYVKNDQFLFGIRHTPIALSTLHPEPVQIFRLWQIYLDNIDPLLKVTHTPTLQGRIIEAASNVANVKSTLEALMFSIYAMSIMSLTVDECQVIFNSSRDELLEIYQFGCQQSLLNCGYLRTNDRECLTAYFLFLLSIGPNTDPRSLSPMLGVAMRIAIRMGIHREPDDANSSSFELEMRRRLWWALKLIDSRIGELADSKSVAMDPTWDCKIPLNVNDTELRPEMKSLPSIQGSTSDALFVVVRSFLGDFIRFAEFHLDFTNPQLKSVAKAAQHDLVPESRNIVAFENLIEDQYLRTCNPDNPLHLMTLCMARSQLAKYRLLEHYWRFSDSPESQTDAQRDIMIRNALTILECDAKIMSSPSTKGYRWLLQFYFPFPAYVHVLQDLRRRPFGSQAMEAWRVLSNHFEVRVNVAEGRNNPFFDLFTNIVLMAWKQREDALIQQGEEATPPSIVSIIKEKMTEENGASQDADTQAGDVMSRVNLSELPVTGRAAIDHMPYEWGTQYTQPNATFLMHPQLQFQSETNSLHLQALDWTGEILSGNYSEKHVFATLFAPTLQDRILE</sequence>
<dbReference type="InterPro" id="IPR050613">
    <property type="entry name" value="Sec_Metabolite_Reg"/>
</dbReference>
<feature type="compositionally biased region" description="Polar residues" evidence="7">
    <location>
        <begin position="120"/>
        <end position="132"/>
    </location>
</feature>
<organism evidence="9 10">
    <name type="scientific">Penicillium hetheringtonii</name>
    <dbReference type="NCBI Taxonomy" id="911720"/>
    <lineage>
        <taxon>Eukaryota</taxon>
        <taxon>Fungi</taxon>
        <taxon>Dikarya</taxon>
        <taxon>Ascomycota</taxon>
        <taxon>Pezizomycotina</taxon>
        <taxon>Eurotiomycetes</taxon>
        <taxon>Eurotiomycetidae</taxon>
        <taxon>Eurotiales</taxon>
        <taxon>Aspergillaceae</taxon>
        <taxon>Penicillium</taxon>
    </lineage>
</organism>
<keyword evidence="10" id="KW-1185">Reference proteome</keyword>
<feature type="domain" description="Zn(2)-C6 fungal-type" evidence="8">
    <location>
        <begin position="24"/>
        <end position="51"/>
    </location>
</feature>
<evidence type="ECO:0000256" key="1">
    <source>
        <dbReference type="ARBA" id="ARBA00004123"/>
    </source>
</evidence>
<evidence type="ECO:0000259" key="8">
    <source>
        <dbReference type="PROSITE" id="PS50048"/>
    </source>
</evidence>
<name>A0AAD6DG70_9EURO</name>
<gene>
    <name evidence="9" type="ORF">N7450_006688</name>
</gene>
<dbReference type="Pfam" id="PF00172">
    <property type="entry name" value="Zn_clus"/>
    <property type="match status" value="1"/>
</dbReference>
<dbReference type="Pfam" id="PF04082">
    <property type="entry name" value="Fungal_trans"/>
    <property type="match status" value="1"/>
</dbReference>
<evidence type="ECO:0000313" key="10">
    <source>
        <dbReference type="Proteomes" id="UP001216150"/>
    </source>
</evidence>
<evidence type="ECO:0000256" key="7">
    <source>
        <dbReference type="SAM" id="MobiDB-lite"/>
    </source>
</evidence>